<dbReference type="Proteomes" id="UP000475862">
    <property type="component" value="Unassembled WGS sequence"/>
</dbReference>
<protein>
    <submittedName>
        <fullName evidence="1">Uncharacterized protein</fullName>
    </submittedName>
</protein>
<keyword evidence="2" id="KW-1185">Reference proteome</keyword>
<dbReference type="AlphaFoldDB" id="A0A6G0TZR0"/>
<proteinExistence type="predicted"/>
<dbReference type="EMBL" id="VYZN01000012">
    <property type="protein sequence ID" value="KAE9541845.1"/>
    <property type="molecule type" value="Genomic_DNA"/>
</dbReference>
<accession>A0A6G0TZR0</accession>
<feature type="non-terminal residue" evidence="1">
    <location>
        <position position="1"/>
    </location>
</feature>
<organism evidence="1 2">
    <name type="scientific">Aphis glycines</name>
    <name type="common">Soybean aphid</name>
    <dbReference type="NCBI Taxonomy" id="307491"/>
    <lineage>
        <taxon>Eukaryota</taxon>
        <taxon>Metazoa</taxon>
        <taxon>Ecdysozoa</taxon>
        <taxon>Arthropoda</taxon>
        <taxon>Hexapoda</taxon>
        <taxon>Insecta</taxon>
        <taxon>Pterygota</taxon>
        <taxon>Neoptera</taxon>
        <taxon>Paraneoptera</taxon>
        <taxon>Hemiptera</taxon>
        <taxon>Sternorrhyncha</taxon>
        <taxon>Aphidomorpha</taxon>
        <taxon>Aphidoidea</taxon>
        <taxon>Aphididae</taxon>
        <taxon>Aphidini</taxon>
        <taxon>Aphis</taxon>
        <taxon>Aphis</taxon>
    </lineage>
</organism>
<reference evidence="1 2" key="1">
    <citation type="submission" date="2019-08" db="EMBL/GenBank/DDBJ databases">
        <title>The genome of the soybean aphid Biotype 1, its phylome, world population structure and adaptation to the North American continent.</title>
        <authorList>
            <person name="Giordano R."/>
            <person name="Donthu R.K."/>
            <person name="Hernandez A.G."/>
            <person name="Wright C.L."/>
            <person name="Zimin A.V."/>
        </authorList>
    </citation>
    <scope>NUCLEOTIDE SEQUENCE [LARGE SCALE GENOMIC DNA]</scope>
    <source>
        <tissue evidence="1">Whole aphids</tissue>
    </source>
</reference>
<name>A0A6G0TZR0_APHGL</name>
<evidence type="ECO:0000313" key="1">
    <source>
        <dbReference type="EMBL" id="KAE9541845.1"/>
    </source>
</evidence>
<comment type="caution">
    <text evidence="1">The sequence shown here is derived from an EMBL/GenBank/DDBJ whole genome shotgun (WGS) entry which is preliminary data.</text>
</comment>
<gene>
    <name evidence="1" type="ORF">AGLY_003836</name>
</gene>
<evidence type="ECO:0000313" key="2">
    <source>
        <dbReference type="Proteomes" id="UP000475862"/>
    </source>
</evidence>
<sequence length="354" mass="41582">TNFINSYNYIIILKTKTGTFYTTIKYNSIELVFWSKKKTQATIRLYPRASSSIICDTLFQPKPTNLVSYFGTSLHTSIGHSLARNRYQIRIHKVLQHFPKQHFAIKMLPLLYKLRGIQYFFDSLALPNFELCPLIAEQQVHAGSSKLVTQIIFAYLKKIIDLLLVYLELWMNNYNQKVLFEANFHRTPRIVVTELYIPLTWHRVQEFRSFFNNHWSSNVSPEFLLPRISIIRSSQLNVISVSPSVSHPLPSSERRPWLMFFPHVSTWTTTELYLLQKPVSRCLGILELNIVSSNHKLQNNVYCLSKKHRLLFFQLDKILFPLKNNIFHNTYLILTLGYFPSIEQTITRAKNCMQ</sequence>